<keyword evidence="2 8" id="KW-0859">Xylose metabolism</keyword>
<dbReference type="InterPro" id="IPR050406">
    <property type="entry name" value="FGGY_Carb_Kinase"/>
</dbReference>
<dbReference type="GO" id="GO:0042732">
    <property type="term" value="P:D-xylose metabolic process"/>
    <property type="evidence" value="ECO:0007669"/>
    <property type="project" value="UniProtKB-KW"/>
</dbReference>
<feature type="domain" description="Carbohydrate kinase FGGY C-terminal" evidence="11">
    <location>
        <begin position="253"/>
        <end position="437"/>
    </location>
</feature>
<evidence type="ECO:0000256" key="3">
    <source>
        <dbReference type="ARBA" id="ARBA00022679"/>
    </source>
</evidence>
<evidence type="ECO:0000256" key="2">
    <source>
        <dbReference type="ARBA" id="ARBA00022629"/>
    </source>
</evidence>
<evidence type="ECO:0000256" key="4">
    <source>
        <dbReference type="ARBA" id="ARBA00022741"/>
    </source>
</evidence>
<feature type="active site" description="Proton acceptor" evidence="8">
    <location>
        <position position="236"/>
    </location>
</feature>
<dbReference type="KEGG" id="bid:Bind_3807"/>
<dbReference type="InterPro" id="IPR018483">
    <property type="entry name" value="Carb_kinase_FGGY_CS"/>
</dbReference>
<keyword evidence="6 8" id="KW-0067">ATP-binding</keyword>
<gene>
    <name evidence="8 9" type="primary">xylB</name>
    <name evidence="12" type="ordered locus">Bind_3807</name>
</gene>
<evidence type="ECO:0000259" key="10">
    <source>
        <dbReference type="Pfam" id="PF00370"/>
    </source>
</evidence>
<evidence type="ECO:0000256" key="5">
    <source>
        <dbReference type="ARBA" id="ARBA00022777"/>
    </source>
</evidence>
<keyword evidence="12" id="KW-0614">Plasmid</keyword>
<protein>
    <recommendedName>
        <fullName evidence="8 9">Xylulose kinase</fullName>
        <shortName evidence="8 9">Xylulokinase</shortName>
        <ecNumber evidence="8 9">2.7.1.17</ecNumber>
    </recommendedName>
</protein>
<keyword evidence="13" id="KW-1185">Reference proteome</keyword>
<dbReference type="AlphaFoldDB" id="B2ILE8"/>
<dbReference type="OrthoDB" id="9805576at2"/>
<dbReference type="PROSITE" id="PS00933">
    <property type="entry name" value="FGGY_KINASES_1"/>
    <property type="match status" value="1"/>
</dbReference>
<keyword evidence="3 8" id="KW-0808">Transferase</keyword>
<feature type="binding site" evidence="8">
    <location>
        <begin position="79"/>
        <end position="80"/>
    </location>
    <ligand>
        <name>substrate</name>
    </ligand>
</feature>
<evidence type="ECO:0000256" key="7">
    <source>
        <dbReference type="ARBA" id="ARBA00023277"/>
    </source>
</evidence>
<dbReference type="GO" id="GO:0004856">
    <property type="term" value="F:D-xylulokinase activity"/>
    <property type="evidence" value="ECO:0007669"/>
    <property type="project" value="UniProtKB-UniRule"/>
</dbReference>
<dbReference type="HAMAP" id="MF_02220">
    <property type="entry name" value="XylB"/>
    <property type="match status" value="1"/>
</dbReference>
<dbReference type="InterPro" id="IPR018484">
    <property type="entry name" value="FGGY_N"/>
</dbReference>
<dbReference type="SUPFAM" id="SSF53067">
    <property type="entry name" value="Actin-like ATPase domain"/>
    <property type="match status" value="2"/>
</dbReference>
<comment type="similarity">
    <text evidence="1 8 9">Belongs to the FGGY kinase family.</text>
</comment>
<proteinExistence type="inferred from homology"/>
<dbReference type="EC" id="2.7.1.17" evidence="8 9"/>
<dbReference type="InterPro" id="IPR006000">
    <property type="entry name" value="Xylulokinase"/>
</dbReference>
<dbReference type="Pfam" id="PF00370">
    <property type="entry name" value="FGGY_N"/>
    <property type="match status" value="1"/>
</dbReference>
<evidence type="ECO:0000256" key="8">
    <source>
        <dbReference type="HAMAP-Rule" id="MF_02220"/>
    </source>
</evidence>
<evidence type="ECO:0000313" key="12">
    <source>
        <dbReference type="EMBL" id="ACB97348.1"/>
    </source>
</evidence>
<evidence type="ECO:0000259" key="11">
    <source>
        <dbReference type="Pfam" id="PF02782"/>
    </source>
</evidence>
<name>B2ILE8_BEII9</name>
<evidence type="ECO:0000256" key="9">
    <source>
        <dbReference type="RuleBase" id="RU364073"/>
    </source>
</evidence>
<accession>B2ILE8</accession>
<evidence type="ECO:0000313" key="13">
    <source>
        <dbReference type="Proteomes" id="UP000001695"/>
    </source>
</evidence>
<dbReference type="GO" id="GO:0005998">
    <property type="term" value="P:xylulose catabolic process"/>
    <property type="evidence" value="ECO:0007669"/>
    <property type="project" value="UniProtKB-UniRule"/>
</dbReference>
<dbReference type="NCBIfam" id="TIGR01312">
    <property type="entry name" value="XylB"/>
    <property type="match status" value="1"/>
</dbReference>
<dbReference type="EMBL" id="CP001017">
    <property type="protein sequence ID" value="ACB97348.1"/>
    <property type="molecule type" value="Genomic_DNA"/>
</dbReference>
<dbReference type="PIRSF" id="PIRSF000538">
    <property type="entry name" value="GlpK"/>
    <property type="match status" value="1"/>
</dbReference>
<dbReference type="InterPro" id="IPR043129">
    <property type="entry name" value="ATPase_NBD"/>
</dbReference>
<dbReference type="Pfam" id="PF02782">
    <property type="entry name" value="FGGY_C"/>
    <property type="match status" value="1"/>
</dbReference>
<keyword evidence="5 8" id="KW-0418">Kinase</keyword>
<keyword evidence="4 8" id="KW-0547">Nucleotide-binding</keyword>
<dbReference type="RefSeq" id="WP_012382961.1">
    <property type="nucleotide sequence ID" value="NC_010580.1"/>
</dbReference>
<dbReference type="PANTHER" id="PTHR43095:SF6">
    <property type="entry name" value="XYLULOSE KINASE"/>
    <property type="match status" value="1"/>
</dbReference>
<dbReference type="InterPro" id="IPR018485">
    <property type="entry name" value="FGGY_C"/>
</dbReference>
<feature type="domain" description="Carbohydrate kinase FGGY N-terminal" evidence="10">
    <location>
        <begin position="1"/>
        <end position="243"/>
    </location>
</feature>
<evidence type="ECO:0000256" key="1">
    <source>
        <dbReference type="ARBA" id="ARBA00009156"/>
    </source>
</evidence>
<organism evidence="12 13">
    <name type="scientific">Beijerinckia indica subsp. indica (strain ATCC 9039 / DSM 1715 / NCIMB 8712)</name>
    <dbReference type="NCBI Taxonomy" id="395963"/>
    <lineage>
        <taxon>Bacteria</taxon>
        <taxon>Pseudomonadati</taxon>
        <taxon>Pseudomonadota</taxon>
        <taxon>Alphaproteobacteria</taxon>
        <taxon>Hyphomicrobiales</taxon>
        <taxon>Beijerinckiaceae</taxon>
        <taxon>Beijerinckia</taxon>
    </lineage>
</organism>
<dbReference type="Gene3D" id="3.30.420.40">
    <property type="match status" value="2"/>
</dbReference>
<geneLocation type="plasmid" evidence="12 13">
    <name>pBIND01</name>
</geneLocation>
<keyword evidence="7 8" id="KW-0119">Carbohydrate metabolism</keyword>
<evidence type="ECO:0000256" key="6">
    <source>
        <dbReference type="ARBA" id="ARBA00022840"/>
    </source>
</evidence>
<dbReference type="PANTHER" id="PTHR43095">
    <property type="entry name" value="SUGAR KINASE"/>
    <property type="match status" value="1"/>
</dbReference>
<sequence>MFLGIDIGTSAVKSVLVDADERILATASEPLQVSRPQPGWSEQDPDSWVSATLTTLDALKMSHGAALARVEGIGLSGQMHGATLLGPDDRPLRPCILWNDGRSTDECVTLTHAVPELSVITGNLAMSGFTAPKLLWVRQHEPDIFRRIATVLLPKAYVRLALTGEKVDEMSDAAGTLWLDVAARDWSNECLAATDLSRAQMPRLIEGSEPSGRLRSELAARYGMTTPPVVAGGAGDNAAGAVGLGAIRSGDAFVSLGTSGIVWATTNRFAANPSSAVHAFCHALPGLWHQMGVMLSAASCLSWWARIVGRSEADLLAELPRRPSGPGVALFQPYLSGERTPHNDASLRGAFAELAHETDRPALTQAVLEGVAYGIRDCLDALSQAGTRVESATVIGGGSRTHFWVALLADVLGLPLHRVAQGEVGAAFGAARLGRLAATGESPTAVCRPPAILETIVPTPAFTRTYAERYERWRNLYPGRT</sequence>
<dbReference type="GO" id="GO:0005524">
    <property type="term" value="F:ATP binding"/>
    <property type="evidence" value="ECO:0007669"/>
    <property type="project" value="UniProtKB-UniRule"/>
</dbReference>
<comment type="function">
    <text evidence="8">Catalyzes the phosphorylation of D-xylulose to D-xylulose 5-phosphate.</text>
</comment>
<feature type="site" description="Important for activity" evidence="8">
    <location>
        <position position="6"/>
    </location>
</feature>
<dbReference type="InterPro" id="IPR000577">
    <property type="entry name" value="Carb_kinase_FGGY"/>
</dbReference>
<dbReference type="Proteomes" id="UP000001695">
    <property type="component" value="Plasmid pBIND01"/>
</dbReference>
<comment type="catalytic activity">
    <reaction evidence="8 9">
        <text>D-xylulose + ATP = D-xylulose 5-phosphate + ADP + H(+)</text>
        <dbReference type="Rhea" id="RHEA:10964"/>
        <dbReference type="ChEBI" id="CHEBI:15378"/>
        <dbReference type="ChEBI" id="CHEBI:17140"/>
        <dbReference type="ChEBI" id="CHEBI:30616"/>
        <dbReference type="ChEBI" id="CHEBI:57737"/>
        <dbReference type="ChEBI" id="CHEBI:456216"/>
        <dbReference type="EC" id="2.7.1.17"/>
    </reaction>
</comment>
<reference evidence="12 13" key="1">
    <citation type="submission" date="2008-03" db="EMBL/GenBank/DDBJ databases">
        <title>Complete sequence of plasmid1 of Beijerinckia indica subsp. indica ATCC 9039.</title>
        <authorList>
            <consortium name="US DOE Joint Genome Institute"/>
            <person name="Copeland A."/>
            <person name="Lucas S."/>
            <person name="Lapidus A."/>
            <person name="Glavina del Rio T."/>
            <person name="Dalin E."/>
            <person name="Tice H."/>
            <person name="Bruce D."/>
            <person name="Goodwin L."/>
            <person name="Pitluck S."/>
            <person name="LaButti K."/>
            <person name="Schmutz J."/>
            <person name="Larimer F."/>
            <person name="Land M."/>
            <person name="Hauser L."/>
            <person name="Kyrpides N."/>
            <person name="Mikhailova N."/>
            <person name="Dunfield P.F."/>
            <person name="Dedysh S.N."/>
            <person name="Liesack W."/>
            <person name="Saw J.H."/>
            <person name="Alam M."/>
            <person name="Chen Y."/>
            <person name="Murrell J.C."/>
            <person name="Richardson P."/>
        </authorList>
    </citation>
    <scope>NUCLEOTIDE SEQUENCE [LARGE SCALE GENOMIC DNA]</scope>
    <source>
        <strain evidence="13">ATCC 9039 / DSM 1715 / NCIMB 8712</strain>
        <plasmid evidence="12 13">pBIND01</plasmid>
    </source>
</reference>
<dbReference type="CDD" id="cd07808">
    <property type="entry name" value="ASKHA_NBD_FGGY_EcXK-like"/>
    <property type="match status" value="1"/>
</dbReference>
<dbReference type="HOGENOM" id="CLU_009281_3_0_5"/>